<dbReference type="KEGG" id="dpp:DICPUDRAFT_148721"/>
<dbReference type="RefSeq" id="XP_003284891.1">
    <property type="nucleotide sequence ID" value="XM_003284843.1"/>
</dbReference>
<dbReference type="InParanoid" id="F0ZBU0"/>
<dbReference type="PROSITE" id="PS51165">
    <property type="entry name" value="THUMP"/>
    <property type="match status" value="1"/>
</dbReference>
<dbReference type="SUPFAM" id="SSF143437">
    <property type="entry name" value="THUMP domain-like"/>
    <property type="match status" value="1"/>
</dbReference>
<dbReference type="FunCoup" id="F0ZBU0">
    <property type="interactions" value="423"/>
</dbReference>
<dbReference type="OrthoDB" id="367221at2759"/>
<feature type="compositionally biased region" description="Basic and acidic residues" evidence="2">
    <location>
        <begin position="297"/>
        <end position="311"/>
    </location>
</feature>
<evidence type="ECO:0000313" key="5">
    <source>
        <dbReference type="Proteomes" id="UP000001064"/>
    </source>
</evidence>
<dbReference type="STRING" id="5786.F0ZBU0"/>
<feature type="region of interest" description="Disordered" evidence="2">
    <location>
        <begin position="295"/>
        <end position="323"/>
    </location>
</feature>
<dbReference type="GO" id="GO:0003723">
    <property type="term" value="F:RNA binding"/>
    <property type="evidence" value="ECO:0000318"/>
    <property type="project" value="GO_Central"/>
</dbReference>
<dbReference type="OMA" id="VRCQNEQ"/>
<dbReference type="InterPro" id="IPR040183">
    <property type="entry name" value="THUMPD1-like"/>
</dbReference>
<organism evidence="4 5">
    <name type="scientific">Dictyostelium purpureum</name>
    <name type="common">Slime mold</name>
    <dbReference type="NCBI Taxonomy" id="5786"/>
    <lineage>
        <taxon>Eukaryota</taxon>
        <taxon>Amoebozoa</taxon>
        <taxon>Evosea</taxon>
        <taxon>Eumycetozoa</taxon>
        <taxon>Dictyostelia</taxon>
        <taxon>Dictyosteliales</taxon>
        <taxon>Dictyosteliaceae</taxon>
        <taxon>Dictyostelium</taxon>
    </lineage>
</organism>
<gene>
    <name evidence="4" type="ORF">DICPUDRAFT_148721</name>
</gene>
<dbReference type="Gene3D" id="3.30.2300.10">
    <property type="entry name" value="THUMP superfamily"/>
    <property type="match status" value="1"/>
</dbReference>
<feature type="compositionally biased region" description="Basic and acidic residues" evidence="2">
    <location>
        <begin position="39"/>
        <end position="48"/>
    </location>
</feature>
<evidence type="ECO:0000259" key="3">
    <source>
        <dbReference type="PROSITE" id="PS51165"/>
    </source>
</evidence>
<name>F0ZBU0_DICPU</name>
<feature type="compositionally biased region" description="Basic and acidic residues" evidence="2">
    <location>
        <begin position="1"/>
        <end position="15"/>
    </location>
</feature>
<dbReference type="AlphaFoldDB" id="F0ZBU0"/>
<dbReference type="GO" id="GO:0006400">
    <property type="term" value="P:tRNA modification"/>
    <property type="evidence" value="ECO:0000318"/>
    <property type="project" value="GO_Central"/>
</dbReference>
<dbReference type="PANTHER" id="PTHR13452">
    <property type="entry name" value="THUMP DOMAIN CONTAINING PROTEIN 1-RELATED"/>
    <property type="match status" value="1"/>
</dbReference>
<sequence>MSTNTDDLKKRKAEEDSSLSSDVNKKIKEDESENESEKEDTNKIDDKNLPLPMRLKALKASKKVLSDPICTSGNGLIFTFGNGREKQASKDINKVLDEYIDKFKDIAAETKKKANSDDFDFDSAFQAELQQIKESSGSKSKYVKYTLKCNGVAYMSLNSGINPIELTSKIFKDAQDTKALKSKEINRIIPIQKTCHLSNIFEETQSLVNQYFNVDNKVYKYKIEFKSRMNNKINKVEYIQELAKLVDPKHIVDLDNPELTIIVEIVNFYCFLSIVSNYNQCKRFNLILLAGLPASNEPKKNKKVNESKETESTTEPTINESKE</sequence>
<proteinExistence type="predicted"/>
<dbReference type="InterPro" id="IPR004114">
    <property type="entry name" value="THUMP_dom"/>
</dbReference>
<dbReference type="FunFam" id="3.30.2300.10:FF:000001">
    <property type="entry name" value="THUMP domain-containing protein 1"/>
    <property type="match status" value="1"/>
</dbReference>
<dbReference type="VEuPathDB" id="AmoebaDB:DICPUDRAFT_148721"/>
<accession>F0ZBU0</accession>
<keyword evidence="5" id="KW-1185">Reference proteome</keyword>
<feature type="region of interest" description="Disordered" evidence="2">
    <location>
        <begin position="1"/>
        <end position="48"/>
    </location>
</feature>
<dbReference type="GeneID" id="10506983"/>
<dbReference type="eggNOG" id="KOG3943">
    <property type="taxonomic scope" value="Eukaryota"/>
</dbReference>
<feature type="domain" description="THUMP" evidence="3">
    <location>
        <begin position="173"/>
        <end position="276"/>
    </location>
</feature>
<evidence type="ECO:0000256" key="1">
    <source>
        <dbReference type="PROSITE-ProRule" id="PRU00529"/>
    </source>
</evidence>
<reference evidence="5" key="1">
    <citation type="journal article" date="2011" name="Genome Biol.">
        <title>Comparative genomics of the social amoebae Dictyostelium discoideum and Dictyostelium purpureum.</title>
        <authorList>
            <consortium name="US DOE Joint Genome Institute (JGI-PGF)"/>
            <person name="Sucgang R."/>
            <person name="Kuo A."/>
            <person name="Tian X."/>
            <person name="Salerno W."/>
            <person name="Parikh A."/>
            <person name="Feasley C.L."/>
            <person name="Dalin E."/>
            <person name="Tu H."/>
            <person name="Huang E."/>
            <person name="Barry K."/>
            <person name="Lindquist E."/>
            <person name="Shapiro H."/>
            <person name="Bruce D."/>
            <person name="Schmutz J."/>
            <person name="Salamov A."/>
            <person name="Fey P."/>
            <person name="Gaudet P."/>
            <person name="Anjard C."/>
            <person name="Babu M.M."/>
            <person name="Basu S."/>
            <person name="Bushmanova Y."/>
            <person name="van der Wel H."/>
            <person name="Katoh-Kurasawa M."/>
            <person name="Dinh C."/>
            <person name="Coutinho P.M."/>
            <person name="Saito T."/>
            <person name="Elias M."/>
            <person name="Schaap P."/>
            <person name="Kay R.R."/>
            <person name="Henrissat B."/>
            <person name="Eichinger L."/>
            <person name="Rivero F."/>
            <person name="Putnam N.H."/>
            <person name="West C.M."/>
            <person name="Loomis W.F."/>
            <person name="Chisholm R.L."/>
            <person name="Shaulsky G."/>
            <person name="Strassmann J.E."/>
            <person name="Queller D.C."/>
            <person name="Kuspa A."/>
            <person name="Grigoriev I.V."/>
        </authorList>
    </citation>
    <scope>NUCLEOTIDE SEQUENCE [LARGE SCALE GENOMIC DNA]</scope>
    <source>
        <strain evidence="5">QSDP1</strain>
    </source>
</reference>
<dbReference type="Pfam" id="PF02926">
    <property type="entry name" value="THUMP"/>
    <property type="match status" value="1"/>
</dbReference>
<dbReference type="SMART" id="SM00981">
    <property type="entry name" value="THUMP"/>
    <property type="match status" value="1"/>
</dbReference>
<protein>
    <recommendedName>
        <fullName evidence="3">THUMP domain-containing protein</fullName>
    </recommendedName>
</protein>
<dbReference type="CDD" id="cd11717">
    <property type="entry name" value="THUMP_THUMPD1_like"/>
    <property type="match status" value="1"/>
</dbReference>
<evidence type="ECO:0000256" key="2">
    <source>
        <dbReference type="SAM" id="MobiDB-lite"/>
    </source>
</evidence>
<dbReference type="EMBL" id="GL870973">
    <property type="protein sequence ID" value="EGC38612.1"/>
    <property type="molecule type" value="Genomic_DNA"/>
</dbReference>
<dbReference type="PANTHER" id="PTHR13452:SF10">
    <property type="entry name" value="THUMP DOMAIN-CONTAINING PROTEIN 1"/>
    <property type="match status" value="1"/>
</dbReference>
<keyword evidence="1" id="KW-0694">RNA-binding</keyword>
<dbReference type="Proteomes" id="UP000001064">
    <property type="component" value="Unassembled WGS sequence"/>
</dbReference>
<evidence type="ECO:0000313" key="4">
    <source>
        <dbReference type="EMBL" id="EGC38612.1"/>
    </source>
</evidence>